<dbReference type="Gramene" id="BGIOSGA019339-TA">
    <property type="protein sequence ID" value="BGIOSGA019339-PA"/>
    <property type="gene ID" value="BGIOSGA019339"/>
</dbReference>
<dbReference type="EMBL" id="CM000130">
    <property type="protein sequence ID" value="EEC78681.1"/>
    <property type="molecule type" value="Genomic_DNA"/>
</dbReference>
<feature type="region of interest" description="Disordered" evidence="1">
    <location>
        <begin position="20"/>
        <end position="59"/>
    </location>
</feature>
<dbReference type="PANTHER" id="PTHR47906">
    <property type="entry name" value="OSJNBB0050O03.9 PROTEIN-RELATED"/>
    <property type="match status" value="1"/>
</dbReference>
<dbReference type="Proteomes" id="UP000007015">
    <property type="component" value="Chromosome 5"/>
</dbReference>
<gene>
    <name evidence="3" type="ORF">OsI_18822</name>
</gene>
<feature type="compositionally biased region" description="Basic and acidic residues" evidence="1">
    <location>
        <begin position="24"/>
        <end position="44"/>
    </location>
</feature>
<dbReference type="PANTHER" id="PTHR47906:SF7">
    <property type="entry name" value="OS05G0203500 PROTEIN"/>
    <property type="match status" value="1"/>
</dbReference>
<keyword evidence="4" id="KW-1185">Reference proteome</keyword>
<feature type="domain" description="Myb/SANT-like" evidence="2">
    <location>
        <begin position="89"/>
        <end position="152"/>
    </location>
</feature>
<proteinExistence type="predicted"/>
<accession>B8AZ82</accession>
<organism evidence="3 4">
    <name type="scientific">Oryza sativa subsp. indica</name>
    <name type="common">Rice</name>
    <dbReference type="NCBI Taxonomy" id="39946"/>
    <lineage>
        <taxon>Eukaryota</taxon>
        <taxon>Viridiplantae</taxon>
        <taxon>Streptophyta</taxon>
        <taxon>Embryophyta</taxon>
        <taxon>Tracheophyta</taxon>
        <taxon>Spermatophyta</taxon>
        <taxon>Magnoliopsida</taxon>
        <taxon>Liliopsida</taxon>
        <taxon>Poales</taxon>
        <taxon>Poaceae</taxon>
        <taxon>BOP clade</taxon>
        <taxon>Oryzoideae</taxon>
        <taxon>Oryzeae</taxon>
        <taxon>Oryzinae</taxon>
        <taxon>Oryza</taxon>
        <taxon>Oryza sativa</taxon>
    </lineage>
</organism>
<evidence type="ECO:0000259" key="2">
    <source>
        <dbReference type="Pfam" id="PF12776"/>
    </source>
</evidence>
<dbReference type="AlphaFoldDB" id="B8AZ82"/>
<reference evidence="3 4" key="1">
    <citation type="journal article" date="2005" name="PLoS Biol.">
        <title>The genomes of Oryza sativa: a history of duplications.</title>
        <authorList>
            <person name="Yu J."/>
            <person name="Wang J."/>
            <person name="Lin W."/>
            <person name="Li S."/>
            <person name="Li H."/>
            <person name="Zhou J."/>
            <person name="Ni P."/>
            <person name="Dong W."/>
            <person name="Hu S."/>
            <person name="Zeng C."/>
            <person name="Zhang J."/>
            <person name="Zhang Y."/>
            <person name="Li R."/>
            <person name="Xu Z."/>
            <person name="Li S."/>
            <person name="Li X."/>
            <person name="Zheng H."/>
            <person name="Cong L."/>
            <person name="Lin L."/>
            <person name="Yin J."/>
            <person name="Geng J."/>
            <person name="Li G."/>
            <person name="Shi J."/>
            <person name="Liu J."/>
            <person name="Lv H."/>
            <person name="Li J."/>
            <person name="Wang J."/>
            <person name="Deng Y."/>
            <person name="Ran L."/>
            <person name="Shi X."/>
            <person name="Wang X."/>
            <person name="Wu Q."/>
            <person name="Li C."/>
            <person name="Ren X."/>
            <person name="Wang J."/>
            <person name="Wang X."/>
            <person name="Li D."/>
            <person name="Liu D."/>
            <person name="Zhang X."/>
            <person name="Ji Z."/>
            <person name="Zhao W."/>
            <person name="Sun Y."/>
            <person name="Zhang Z."/>
            <person name="Bao J."/>
            <person name="Han Y."/>
            <person name="Dong L."/>
            <person name="Ji J."/>
            <person name="Chen P."/>
            <person name="Wu S."/>
            <person name="Liu J."/>
            <person name="Xiao Y."/>
            <person name="Bu D."/>
            <person name="Tan J."/>
            <person name="Yang L."/>
            <person name="Ye C."/>
            <person name="Zhang J."/>
            <person name="Xu J."/>
            <person name="Zhou Y."/>
            <person name="Yu Y."/>
            <person name="Zhang B."/>
            <person name="Zhuang S."/>
            <person name="Wei H."/>
            <person name="Liu B."/>
            <person name="Lei M."/>
            <person name="Yu H."/>
            <person name="Li Y."/>
            <person name="Xu H."/>
            <person name="Wei S."/>
            <person name="He X."/>
            <person name="Fang L."/>
            <person name="Zhang Z."/>
            <person name="Zhang Y."/>
            <person name="Huang X."/>
            <person name="Su Z."/>
            <person name="Tong W."/>
            <person name="Li J."/>
            <person name="Tong Z."/>
            <person name="Li S."/>
            <person name="Ye J."/>
            <person name="Wang L."/>
            <person name="Fang L."/>
            <person name="Lei T."/>
            <person name="Chen C."/>
            <person name="Chen H."/>
            <person name="Xu Z."/>
            <person name="Li H."/>
            <person name="Huang H."/>
            <person name="Zhang F."/>
            <person name="Xu H."/>
            <person name="Li N."/>
            <person name="Zhao C."/>
            <person name="Li S."/>
            <person name="Dong L."/>
            <person name="Huang Y."/>
            <person name="Li L."/>
            <person name="Xi Y."/>
            <person name="Qi Q."/>
            <person name="Li W."/>
            <person name="Zhang B."/>
            <person name="Hu W."/>
            <person name="Zhang Y."/>
            <person name="Tian X."/>
            <person name="Jiao Y."/>
            <person name="Liang X."/>
            <person name="Jin J."/>
            <person name="Gao L."/>
            <person name="Zheng W."/>
            <person name="Hao B."/>
            <person name="Liu S."/>
            <person name="Wang W."/>
            <person name="Yuan L."/>
            <person name="Cao M."/>
            <person name="McDermott J."/>
            <person name="Samudrala R."/>
            <person name="Wang J."/>
            <person name="Wong G.K."/>
            <person name="Yang H."/>
        </authorList>
    </citation>
    <scope>NUCLEOTIDE SEQUENCE [LARGE SCALE GENOMIC DNA]</scope>
    <source>
        <strain evidence="4">cv. 93-11</strain>
    </source>
</reference>
<dbReference type="InterPro" id="IPR024752">
    <property type="entry name" value="Myb/SANT-like_dom"/>
</dbReference>
<dbReference type="Pfam" id="PF12776">
    <property type="entry name" value="Myb_DNA-bind_3"/>
    <property type="match status" value="1"/>
</dbReference>
<sequence length="390" mass="43553">MPGVRQGRCDGVDGTLARLSARARPSEIRKGRHAHTMDIGESKGKGRGRGKGKSSNLAAGRAKPINWPLALSEFLLDWYIEKKLQLPPKAVIKKIHHTACTLAINSKYGTTYTVDQVQHHYRRHKENWSLVARHLNESGNGWDETTKMLTLSQATLDALLINDRGILSKPIQFFDKLQELFSGCSADGAFMEDPSSAADFDDEDDEDDKFDFLNDMSTYADTKVPQGEDFDKLESDSDDCKEVAALSAATIQVSSSTNYDLKPNKKNFKRCGKPKTLPQSHNDKCNKTKAKSTAQVHDSDDVDVLINNTLVGIKNTLEKPIQTVAPQDPNIPLWDMLKKIALDPDDKLRVGLHLCKPELQANRSFLISMGQEYLEHWIYKFLSGDDPNLG</sequence>
<name>B8AZ82_ORYSI</name>
<evidence type="ECO:0000313" key="4">
    <source>
        <dbReference type="Proteomes" id="UP000007015"/>
    </source>
</evidence>
<evidence type="ECO:0000313" key="3">
    <source>
        <dbReference type="EMBL" id="EEC78681.1"/>
    </source>
</evidence>
<dbReference type="HOGENOM" id="CLU_056635_0_0_1"/>
<dbReference type="OMA" id="EYLEHWI"/>
<evidence type="ECO:0000256" key="1">
    <source>
        <dbReference type="SAM" id="MobiDB-lite"/>
    </source>
</evidence>
<dbReference type="STRING" id="39946.B8AZ82"/>
<protein>
    <recommendedName>
        <fullName evidence="2">Myb/SANT-like domain-containing protein</fullName>
    </recommendedName>
</protein>